<dbReference type="Proteomes" id="UP001549204">
    <property type="component" value="Unassembled WGS sequence"/>
</dbReference>
<dbReference type="EMBL" id="JBEPMC010000019">
    <property type="protein sequence ID" value="MET3583559.1"/>
    <property type="molecule type" value="Genomic_DNA"/>
</dbReference>
<evidence type="ECO:0000313" key="1">
    <source>
        <dbReference type="EMBL" id="MET3583559.1"/>
    </source>
</evidence>
<comment type="caution">
    <text evidence="1">The sequence shown here is derived from an EMBL/GenBank/DDBJ whole genome shotgun (WGS) entry which is preliminary data.</text>
</comment>
<accession>A0ABV2GZ43</accession>
<reference evidence="1 2" key="1">
    <citation type="submission" date="2024-06" db="EMBL/GenBank/DDBJ databases">
        <title>Genomic Encyclopedia of Type Strains, Phase IV (KMG-IV): sequencing the most valuable type-strain genomes for metagenomic binning, comparative biology and taxonomic classification.</title>
        <authorList>
            <person name="Goeker M."/>
        </authorList>
    </citation>
    <scope>NUCLEOTIDE SEQUENCE [LARGE SCALE GENOMIC DNA]</scope>
    <source>
        <strain evidence="1 2">DSM 100022</strain>
    </source>
</reference>
<evidence type="ECO:0000313" key="2">
    <source>
        <dbReference type="Proteomes" id="UP001549204"/>
    </source>
</evidence>
<protein>
    <submittedName>
        <fullName evidence="1">Uncharacterized protein</fullName>
    </submittedName>
</protein>
<name>A0ABV2GZ43_9HYPH</name>
<gene>
    <name evidence="1" type="ORF">ABID19_006624</name>
</gene>
<sequence>MPGPVCEETRHRFAVHETGEAAVIETFNASTTAGADLHDAFCVRCIL</sequence>
<organism evidence="1 2">
    <name type="scientific">Mesorhizobium robiniae</name>
    <dbReference type="NCBI Taxonomy" id="559315"/>
    <lineage>
        <taxon>Bacteria</taxon>
        <taxon>Pseudomonadati</taxon>
        <taxon>Pseudomonadota</taxon>
        <taxon>Alphaproteobacteria</taxon>
        <taxon>Hyphomicrobiales</taxon>
        <taxon>Phyllobacteriaceae</taxon>
        <taxon>Mesorhizobium</taxon>
    </lineage>
</organism>
<proteinExistence type="predicted"/>
<keyword evidence="2" id="KW-1185">Reference proteome</keyword>